<dbReference type="GO" id="GO:0006950">
    <property type="term" value="P:response to stress"/>
    <property type="evidence" value="ECO:0007669"/>
    <property type="project" value="TreeGrafter"/>
</dbReference>
<name>A0A936Z3W5_9BURK</name>
<evidence type="ECO:0000313" key="5">
    <source>
        <dbReference type="EMBL" id="MBL0393912.1"/>
    </source>
</evidence>
<dbReference type="InterPro" id="IPR039422">
    <property type="entry name" value="MarR/SlyA-like"/>
</dbReference>
<dbReference type="Gene3D" id="1.10.10.10">
    <property type="entry name" value="Winged helix-like DNA-binding domain superfamily/Winged helix DNA-binding domain"/>
    <property type="match status" value="1"/>
</dbReference>
<protein>
    <submittedName>
        <fullName evidence="5">Winged helix-turn-helix transcriptional regulator</fullName>
    </submittedName>
</protein>
<keyword evidence="6" id="KW-1185">Reference proteome</keyword>
<keyword evidence="1" id="KW-0805">Transcription regulation</keyword>
<organism evidence="5 6">
    <name type="scientific">Ramlibacter monticola</name>
    <dbReference type="NCBI Taxonomy" id="1926872"/>
    <lineage>
        <taxon>Bacteria</taxon>
        <taxon>Pseudomonadati</taxon>
        <taxon>Pseudomonadota</taxon>
        <taxon>Betaproteobacteria</taxon>
        <taxon>Burkholderiales</taxon>
        <taxon>Comamonadaceae</taxon>
        <taxon>Ramlibacter</taxon>
    </lineage>
</organism>
<keyword evidence="2" id="KW-0238">DNA-binding</keyword>
<dbReference type="GO" id="GO:0003677">
    <property type="term" value="F:DNA binding"/>
    <property type="evidence" value="ECO:0007669"/>
    <property type="project" value="UniProtKB-KW"/>
</dbReference>
<evidence type="ECO:0000256" key="3">
    <source>
        <dbReference type="ARBA" id="ARBA00023163"/>
    </source>
</evidence>
<proteinExistence type="predicted"/>
<evidence type="ECO:0000256" key="2">
    <source>
        <dbReference type="ARBA" id="ARBA00023125"/>
    </source>
</evidence>
<dbReference type="InterPro" id="IPR000835">
    <property type="entry name" value="HTH_MarR-typ"/>
</dbReference>
<dbReference type="InterPro" id="IPR036390">
    <property type="entry name" value="WH_DNA-bd_sf"/>
</dbReference>
<accession>A0A936Z3W5</accession>
<dbReference type="SUPFAM" id="SSF46785">
    <property type="entry name" value="Winged helix' DNA-binding domain"/>
    <property type="match status" value="1"/>
</dbReference>
<dbReference type="PRINTS" id="PR00598">
    <property type="entry name" value="HTHMARR"/>
</dbReference>
<dbReference type="Pfam" id="PF01047">
    <property type="entry name" value="MarR"/>
    <property type="match status" value="1"/>
</dbReference>
<dbReference type="PROSITE" id="PS50995">
    <property type="entry name" value="HTH_MARR_2"/>
    <property type="match status" value="1"/>
</dbReference>
<sequence length="156" mass="16721">MSRREPAQPFVGAYLPALLARVHAIVSGEFHAVAATHGCAAAEWRVLATLAEGQPVSIGRLAGIVVMKQPTLTRVLDRMVAAGQVDRVRHPGDRRIVLVSITPAGRQLARKLVPLARSHERSLLRPLGPRRAAGMKAGLQRLIALHGPAAEDHAEP</sequence>
<dbReference type="Proteomes" id="UP000599109">
    <property type="component" value="Unassembled WGS sequence"/>
</dbReference>
<dbReference type="GO" id="GO:0003700">
    <property type="term" value="F:DNA-binding transcription factor activity"/>
    <property type="evidence" value="ECO:0007669"/>
    <property type="project" value="InterPro"/>
</dbReference>
<comment type="caution">
    <text evidence="5">The sequence shown here is derived from an EMBL/GenBank/DDBJ whole genome shotgun (WGS) entry which is preliminary data.</text>
</comment>
<evidence type="ECO:0000259" key="4">
    <source>
        <dbReference type="PROSITE" id="PS50995"/>
    </source>
</evidence>
<dbReference type="PANTHER" id="PTHR33164">
    <property type="entry name" value="TRANSCRIPTIONAL REGULATOR, MARR FAMILY"/>
    <property type="match status" value="1"/>
</dbReference>
<reference evidence="5 6" key="1">
    <citation type="journal article" date="2017" name="Int. J. Syst. Evol. Microbiol.">
        <title>Ramlibacter monticola sp. nov., isolated from forest soil.</title>
        <authorList>
            <person name="Chaudhary D.K."/>
            <person name="Kim J."/>
        </authorList>
    </citation>
    <scope>NUCLEOTIDE SEQUENCE [LARGE SCALE GENOMIC DNA]</scope>
    <source>
        <strain evidence="5 6">KACC 19175</strain>
    </source>
</reference>
<dbReference type="EMBL" id="JAEQNE010000006">
    <property type="protein sequence ID" value="MBL0393912.1"/>
    <property type="molecule type" value="Genomic_DNA"/>
</dbReference>
<gene>
    <name evidence="5" type="ORF">JJ685_22430</name>
</gene>
<dbReference type="AlphaFoldDB" id="A0A936Z3W5"/>
<dbReference type="SMART" id="SM00347">
    <property type="entry name" value="HTH_MARR"/>
    <property type="match status" value="1"/>
</dbReference>
<evidence type="ECO:0000256" key="1">
    <source>
        <dbReference type="ARBA" id="ARBA00023015"/>
    </source>
</evidence>
<keyword evidence="3" id="KW-0804">Transcription</keyword>
<dbReference type="RefSeq" id="WP_201676560.1">
    <property type="nucleotide sequence ID" value="NZ_JAEQNE010000006.1"/>
</dbReference>
<evidence type="ECO:0000313" key="6">
    <source>
        <dbReference type="Proteomes" id="UP000599109"/>
    </source>
</evidence>
<feature type="domain" description="HTH marR-type" evidence="4">
    <location>
        <begin position="12"/>
        <end position="144"/>
    </location>
</feature>
<dbReference type="InterPro" id="IPR036388">
    <property type="entry name" value="WH-like_DNA-bd_sf"/>
</dbReference>
<dbReference type="PANTHER" id="PTHR33164:SF64">
    <property type="entry name" value="TRANSCRIPTIONAL REGULATOR SLYA"/>
    <property type="match status" value="1"/>
</dbReference>